<dbReference type="InterPro" id="IPR036872">
    <property type="entry name" value="CH_dom_sf"/>
</dbReference>
<evidence type="ECO:0000256" key="7">
    <source>
        <dbReference type="ARBA" id="ARBA00022776"/>
    </source>
</evidence>
<dbReference type="GO" id="GO:0007051">
    <property type="term" value="P:spindle organization"/>
    <property type="evidence" value="ECO:0007669"/>
    <property type="project" value="TreeGrafter"/>
</dbReference>
<dbReference type="InterPro" id="IPR031549">
    <property type="entry name" value="ASH"/>
</dbReference>
<evidence type="ECO:0000256" key="9">
    <source>
        <dbReference type="ARBA" id="ARBA00023054"/>
    </source>
</evidence>
<dbReference type="GO" id="GO:0005516">
    <property type="term" value="F:calmodulin binding"/>
    <property type="evidence" value="ECO:0007669"/>
    <property type="project" value="UniProtKB-KW"/>
</dbReference>
<dbReference type="EMBL" id="BEZZ01000349">
    <property type="protein sequence ID" value="GCC31213.1"/>
    <property type="molecule type" value="Genomic_DNA"/>
</dbReference>
<dbReference type="PROSITE" id="PS50021">
    <property type="entry name" value="CH"/>
    <property type="match status" value="2"/>
</dbReference>
<comment type="caution">
    <text evidence="13">The sequence shown here is derived from an EMBL/GenBank/DDBJ whole genome shotgun (WGS) entry which is preliminary data.</text>
</comment>
<dbReference type="GO" id="GO:0000922">
    <property type="term" value="C:spindle pole"/>
    <property type="evidence" value="ECO:0007669"/>
    <property type="project" value="TreeGrafter"/>
</dbReference>
<dbReference type="Proteomes" id="UP000287033">
    <property type="component" value="Unassembled WGS sequence"/>
</dbReference>
<sequence>MELSSARRPHRSVPAVSDGGEDVPVPVPVLVLTHFARTPFVCFDSVRTGSSKTQTLAVENPESVPVWVTIDKFPSSRGFAISEREFMVQPAEKYYLSITWTPIDIGGIRETVTFHVGCVKVLCILLGKAEDAPKKKRSLWESIKRKKASESSGPLKPKRSASIASKTIILSQKVDTMKTGEPRSPLQSCENVGPIGDRVPPLHHCSTFHGHEILQLSPILPPGQIKEEFENCTPLSLKRSTTYSFLRSNGITMQNEMRLDCDKKFNVLRTVETFAESGGNLVNQPVKEFSVQTPANLPCISAPHTPINGRRILSPDSFVNDSYVPEENPDIIVEPSVLSPDQFLKDTLETMDQSLPSLIQGQAVETTSNKIALQSRNSAKQKRSNESLGLEGTLGLFTPEKGSPPVISMEELGPPKSRLTFFVTSKTSNGHQRAQPAKQQALQSAAQTKLLPVYTTTGTKCNSVRPPELEKKVQLSRKKVIEVNANSSSHSVTSIQTDTEIRNPSLANQLSFSGRKRKSSECLLQACEKDIVTNKRKSVQVEQLSRKSNVKKCRSFGGKSLQKRKSVSHVQASVTARIKPGKLMPGVAQSQFAFRKLTKTVIPRHPNPFSIGNMYYDEQWKEKQERGFTWWLNFILTPDDFTVNSESSRVNTATLFMGSEIQHHKISVPAAPTNEEMSLRAYTAKCRLNRLRRAACRLFASEGMVKVIHKLEAAIEAKQLLVRKDRYLWKDIGERQKILKWLLSYNPLWLRIGLECIFGELIPLESNSDVVGLARFILNRLLWNSDIAAVFQHPTVPHLYRDEHQEVLAQFTLKKFLLLVWFLDCAKQSRLIDHDPCLFCKDAEFKTSKDLLLAFSRDFLSGEGDISRHLSYFGLTVSHFQTPLHEFNFAITNIAVDLRCGVRLVRAVELLTRNWKLSKQLRVPAISRLQKLHNMDVALSVLKTRGVDLRDERGSVIDSRDIVDGHREKTLSLLWRIIFAFQVEILLNEEQLQEEIEFLQKTLRTCHKLVALRSVSVLSPKSPKDQNLKDTPEKYSPRIKLLMNWVNAVCRYYGVKIENFTVAFSDGRVLCYLVHHYHPGLLAANDICSRTLQTVECAHRGTVAIDTSTSDSDESSVDVIPTNHTSSSTRLFEELLENEKKNFNLVTTAVATLGGVPAMIRPADMSNTIPEEKVVITYVSFLCARLLDLRNETRAARIIQTAWRKYKLNCELQLLKEKNQAACVIQAAVRKFLCRQHVKKATNAALIIQKHWRGHMTRKKAQALMMMKMQGVQIEAATLLQAYWRRYAARRQLRQTQHSCILIQSRIRMKIAVTTYKRTKKAVITLQRHFRARQLALAEQRNYLKFKQSAVIIQFAFRRWKAQKLKEQAKASVLLQKYIRGFLCRYKYKRFQRSIFMLQTYAKGYLVRNAINKRKKAILTLQKHIKAYVTGKREYVSYQKLKWAAVLLQSAYRGVQARKLYCQTKSALVIQSTFRMYQQRKRFVAIRKMVITMQTSVRMRLAQIRYRKYRQAVINLQRCFRAKQQGWQEMQHYRKLRQAAVKLQVAFRRWQAQKNIRENKAAVKIQSWYRMCRDKQKYLRQKESCIRIQSWYRCCIAQHAFCTVKIAVLVIQKYYRAYRARKAQNEKHMLMLKAAITIQAYFHGMKARRFAKKLKAVYIIQSHWQMRKKRLKFLQSRQCAITIQAYVRKWQAQRRYCSMKAAACIIQTHFRAITAQKKAQSEYNTLRSAAIVLQSAYRGLQARRQFWLLRSVVKIQSAFRGYASRKKFMKIKNAAIKIQASMKMVQVQKYYKSLKKSTLYIQRHYRAKRLGLETRKEYLKKREACVRLQSAIRLYLMQQQLRLWMESAVKIQSMFRMHRLRKQFLKIRCAVVIIQRKFRAYTEGVCQRQKFLRIKEAVICLQAGYKGYSVRKMIHFQHKAATKIQAAFRGHASRVKYSAVQNAVIAIQRWYRSSKVSQRRRVQYLNIRTAVIILQAAFRGMATREKLKVQYKAAVAIQTAFRKFQAQHQFVLLKNAALTVQRRFKAKIMGRKERQKYLRMCQSAIIIQAAYKGMMARKEYSRKWQACITIQSCYRMHKMRAKFQAMRCAALIIQNRFRAHVQRKYQRQRYQNIRSAAILLQASFRRMKSRKKVKEIHKAATIIQAAARSFSSRKYYTTLRAASILLQRQFRALALSRKQRRTYLSIRGATLTIQAAYRGMKVRQEILHRHKAATIIQSAFRMHRVCLPYQALRLATIIIQTHYRAHLQAKTYRDIYWKLRNSVLLIQAAYRGMIVRQHLRSMHKSATLIQSYYRMHKERQHYKRLCWAATAVQRKFQACKIRDACVKRYNDVKIATIRIQACFRGMKARQEIKQVCQAAVIIQRRIHAYNDRKRYLSLKTATIVIQQRYRALLLTRIQQKNYSTIRNATISIQAAYRGMKARREIQCEHKAATVIQAMFRMHRMHLPYRALKVAATIIQTHYRANLQKKTDHDNYIKLRNGIRLIQSAYRGMMVRRHLRSLHKSATLIQSYYRMHKERQRYKRLCWAATAVQQRYRACKVRDVCMKQYNEVKNAAIKFQALYRKKKARDLAKRIKAIRRITSFLQMCVARKLFLIQRSAVIVLQAAFRGHREKARYRAMCQAAISIQNWYRACKMGRLQLVQYQSMRQAAITIQTAYGCMVVRRCVKQKNAAVKIQSTFRMIQCRRTFLKIKSAAIVVQSHFRAREAQKLYKRYKLATTILQGYYRSYLLMKQHRSSYLILRKLVIRLQARVRGNFAQRHYKMILQSTTKLQACYRRKKQRTIFLRNKRAACVIQQHYRAYCQRKVEQEKYIQLRHAAIVVQNAFREYKARQLARKARAAQKIQAWFKAQIERRQYKSILDSVIFIKQRLRTKRERLRFLRIRAATIVIQQRWRLTVATRRLQDENKRRTLAAIKIQAFWKGIRARNQLMKKHEAAFQIQSAYRSYKQRKKFLQQRMAAMLIQRIYRTWRLAKTENMKYKKIREAVILLQSICRGWLFRKKLVEQKLAKKRLRFTAAVYHHLCAFKIQRMYKRYKALKSAQEAINSVIFIQRLFRTCLQRRRYLDDYHKIIVVQRTVKIWLMRRHKAAVVIQKVARHFLYKTRKQRFHSGVIKIQALWRGYCLRKKTNNLQINTIRRHIEQANQNSTEEQKLCNRTAVALDYVLKYKHFSHILAALKHLEAATRLSSICCENLARSGATPIILILIRSCNRSVPSMEVITYAVQVLLNLSKYHKTSTVVYEVDNSINTLLDLLQMYRGKAGDKISDKCSSIFTKVCCLLALLSKDSKRAMEIRNLPRAVDRILSIYELTMRKHKMDIDRMTVKLRMSTPCNGVSCIPATPIRTSLVSKLKPDWVLRRDNMKEIVDPLKAIQLVVDTLGISVLNVNNGK</sequence>
<keyword evidence="4" id="KW-0597">Phosphoprotein</keyword>
<evidence type="ECO:0000256" key="1">
    <source>
        <dbReference type="ARBA" id="ARBA00004123"/>
    </source>
</evidence>
<evidence type="ECO:0000256" key="4">
    <source>
        <dbReference type="ARBA" id="ARBA00022553"/>
    </source>
</evidence>
<organism evidence="13 14">
    <name type="scientific">Chiloscyllium punctatum</name>
    <name type="common">Brownbanded bambooshark</name>
    <name type="synonym">Hemiscyllium punctatum</name>
    <dbReference type="NCBI Taxonomy" id="137246"/>
    <lineage>
        <taxon>Eukaryota</taxon>
        <taxon>Metazoa</taxon>
        <taxon>Chordata</taxon>
        <taxon>Craniata</taxon>
        <taxon>Vertebrata</taxon>
        <taxon>Chondrichthyes</taxon>
        <taxon>Elasmobranchii</taxon>
        <taxon>Galeomorphii</taxon>
        <taxon>Galeoidea</taxon>
        <taxon>Orectolobiformes</taxon>
        <taxon>Hemiscylliidae</taxon>
        <taxon>Chiloscyllium</taxon>
    </lineage>
</organism>
<dbReference type="GO" id="GO:0000278">
    <property type="term" value="P:mitotic cell cycle"/>
    <property type="evidence" value="ECO:0007669"/>
    <property type="project" value="TreeGrafter"/>
</dbReference>
<accession>A0A401SLE5</accession>
<dbReference type="InterPro" id="IPR013783">
    <property type="entry name" value="Ig-like_fold"/>
</dbReference>
<dbReference type="SUPFAM" id="SSF52540">
    <property type="entry name" value="P-loop containing nucleoside triphosphate hydrolases"/>
    <property type="match status" value="14"/>
</dbReference>
<dbReference type="FunFam" id="1.20.5.190:FF:000009">
    <property type="entry name" value="Abnormal spindle-like microcephaly-associated protein homolog"/>
    <property type="match status" value="1"/>
</dbReference>
<keyword evidence="9" id="KW-0175">Coiled coil</keyword>
<evidence type="ECO:0000259" key="12">
    <source>
        <dbReference type="PROSITE" id="PS50021"/>
    </source>
</evidence>
<dbReference type="InterPro" id="IPR051185">
    <property type="entry name" value="ASPM"/>
</dbReference>
<dbReference type="InterPro" id="IPR027417">
    <property type="entry name" value="P-loop_NTPase"/>
</dbReference>
<keyword evidence="8" id="KW-0112">Calmodulin-binding</keyword>
<dbReference type="Gene3D" id="1.20.5.190">
    <property type="match status" value="29"/>
</dbReference>
<dbReference type="OMA" id="QSHWRAT"/>
<dbReference type="Gene3D" id="1.10.418.10">
    <property type="entry name" value="Calponin-like domain"/>
    <property type="match status" value="2"/>
</dbReference>
<dbReference type="InterPro" id="IPR001715">
    <property type="entry name" value="CH_dom"/>
</dbReference>
<dbReference type="STRING" id="137246.A0A401SLE5"/>
<dbReference type="Pfam" id="PF00307">
    <property type="entry name" value="CH"/>
    <property type="match status" value="1"/>
</dbReference>
<name>A0A401SLE5_CHIPU</name>
<dbReference type="SUPFAM" id="SSF47576">
    <property type="entry name" value="Calponin-homology domain, CH-domain"/>
    <property type="match status" value="1"/>
</dbReference>
<dbReference type="InterPro" id="IPR016024">
    <property type="entry name" value="ARM-type_fold"/>
</dbReference>
<dbReference type="InterPro" id="IPR000048">
    <property type="entry name" value="IQ_motif_EF-hand-BS"/>
</dbReference>
<dbReference type="PANTHER" id="PTHR22706">
    <property type="entry name" value="ASSEMBLY FACTOR FOR SPINDLE MICROTUBULES"/>
    <property type="match status" value="1"/>
</dbReference>
<dbReference type="PANTHER" id="PTHR22706:SF1">
    <property type="entry name" value="ASSEMBLY FACTOR FOR SPINDLE MICROTUBULES"/>
    <property type="match status" value="1"/>
</dbReference>
<evidence type="ECO:0000256" key="2">
    <source>
        <dbReference type="ARBA" id="ARBA00004496"/>
    </source>
</evidence>
<comment type="subcellular location">
    <subcellularLocation>
        <location evidence="2">Cytoplasm</location>
    </subcellularLocation>
    <subcellularLocation>
        <location evidence="1">Nucleus</location>
    </subcellularLocation>
</comment>
<dbReference type="GO" id="GO:0005634">
    <property type="term" value="C:nucleus"/>
    <property type="evidence" value="ECO:0007669"/>
    <property type="project" value="UniProtKB-SubCell"/>
</dbReference>
<dbReference type="Gene3D" id="2.60.40.10">
    <property type="entry name" value="Immunoglobulins"/>
    <property type="match status" value="1"/>
</dbReference>
<keyword evidence="11" id="KW-0131">Cell cycle</keyword>
<proteinExistence type="predicted"/>
<dbReference type="SMART" id="SM00033">
    <property type="entry name" value="CH"/>
    <property type="match status" value="2"/>
</dbReference>
<feature type="domain" description="Calponin-homology (CH)" evidence="12">
    <location>
        <begin position="846"/>
        <end position="982"/>
    </location>
</feature>
<reference evidence="13 14" key="1">
    <citation type="journal article" date="2018" name="Nat. Ecol. Evol.">
        <title>Shark genomes provide insights into elasmobranch evolution and the origin of vertebrates.</title>
        <authorList>
            <person name="Hara Y"/>
            <person name="Yamaguchi K"/>
            <person name="Onimaru K"/>
            <person name="Kadota M"/>
            <person name="Koyanagi M"/>
            <person name="Keeley SD"/>
            <person name="Tatsumi K"/>
            <person name="Tanaka K"/>
            <person name="Motone F"/>
            <person name="Kageyama Y"/>
            <person name="Nozu R"/>
            <person name="Adachi N"/>
            <person name="Nishimura O"/>
            <person name="Nakagawa R"/>
            <person name="Tanegashima C"/>
            <person name="Kiyatake I"/>
            <person name="Matsumoto R"/>
            <person name="Murakumo K"/>
            <person name="Nishida K"/>
            <person name="Terakita A"/>
            <person name="Kuratani S"/>
            <person name="Sato K"/>
            <person name="Hyodo S Kuraku.S."/>
        </authorList>
    </citation>
    <scope>NUCLEOTIDE SEQUENCE [LARGE SCALE GENOMIC DNA]</scope>
</reference>
<keyword evidence="3" id="KW-0963">Cytoplasm</keyword>
<evidence type="ECO:0000256" key="11">
    <source>
        <dbReference type="ARBA" id="ARBA00023306"/>
    </source>
</evidence>
<evidence type="ECO:0000256" key="3">
    <source>
        <dbReference type="ARBA" id="ARBA00022490"/>
    </source>
</evidence>
<dbReference type="GO" id="GO:0051301">
    <property type="term" value="P:cell division"/>
    <property type="evidence" value="ECO:0007669"/>
    <property type="project" value="UniProtKB-KW"/>
</dbReference>
<dbReference type="Pfam" id="PF00612">
    <property type="entry name" value="IQ"/>
    <property type="match status" value="33"/>
</dbReference>
<keyword evidence="5" id="KW-0132">Cell division</keyword>
<evidence type="ECO:0000256" key="10">
    <source>
        <dbReference type="ARBA" id="ARBA00023242"/>
    </source>
</evidence>
<gene>
    <name evidence="13" type="ORF">chiPu_0009670</name>
</gene>
<dbReference type="SUPFAM" id="SSF48371">
    <property type="entry name" value="ARM repeat"/>
    <property type="match status" value="1"/>
</dbReference>
<keyword evidence="14" id="KW-1185">Reference proteome</keyword>
<dbReference type="CDD" id="cd21223">
    <property type="entry name" value="CH_ASPM_rpt1"/>
    <property type="match status" value="1"/>
</dbReference>
<dbReference type="OrthoDB" id="2148418at2759"/>
<evidence type="ECO:0000256" key="8">
    <source>
        <dbReference type="ARBA" id="ARBA00022860"/>
    </source>
</evidence>
<evidence type="ECO:0000313" key="13">
    <source>
        <dbReference type="EMBL" id="GCC31213.1"/>
    </source>
</evidence>
<keyword evidence="6" id="KW-0677">Repeat</keyword>
<dbReference type="GO" id="GO:0051295">
    <property type="term" value="P:establishment of meiotic spindle localization"/>
    <property type="evidence" value="ECO:0007669"/>
    <property type="project" value="TreeGrafter"/>
</dbReference>
<dbReference type="SMART" id="SM00015">
    <property type="entry name" value="IQ"/>
    <property type="match status" value="68"/>
</dbReference>
<dbReference type="CDD" id="cd21224">
    <property type="entry name" value="CH_ASPM_rpt2"/>
    <property type="match status" value="1"/>
</dbReference>
<dbReference type="Pfam" id="PF15780">
    <property type="entry name" value="ASH"/>
    <property type="match status" value="1"/>
</dbReference>
<dbReference type="GO" id="GO:0005737">
    <property type="term" value="C:cytoplasm"/>
    <property type="evidence" value="ECO:0007669"/>
    <property type="project" value="UniProtKB-SubCell"/>
</dbReference>
<dbReference type="PROSITE" id="PS50096">
    <property type="entry name" value="IQ"/>
    <property type="match status" value="43"/>
</dbReference>
<evidence type="ECO:0000256" key="6">
    <source>
        <dbReference type="ARBA" id="ARBA00022737"/>
    </source>
</evidence>
<protein>
    <recommendedName>
        <fullName evidence="12">Calponin-homology (CH) domain-containing protein</fullName>
    </recommendedName>
</protein>
<feature type="domain" description="Calponin-homology (CH)" evidence="12">
    <location>
        <begin position="1036"/>
        <end position="1187"/>
    </location>
</feature>
<keyword evidence="7" id="KW-0498">Mitosis</keyword>
<evidence type="ECO:0000313" key="14">
    <source>
        <dbReference type="Proteomes" id="UP000287033"/>
    </source>
</evidence>
<evidence type="ECO:0000256" key="5">
    <source>
        <dbReference type="ARBA" id="ARBA00022618"/>
    </source>
</evidence>
<keyword evidence="10" id="KW-0539">Nucleus</keyword>
<dbReference type="FunFam" id="1.10.418.10:FF:000051">
    <property type="entry name" value="Abnormal spindle-like microcephaly-associated protein homolog"/>
    <property type="match status" value="1"/>
</dbReference>
<dbReference type="FunFam" id="1.20.5.190:FF:000008">
    <property type="entry name" value="Abnormal spindle-like microcephaly-associated protein homolog"/>
    <property type="match status" value="4"/>
</dbReference>